<evidence type="ECO:0000313" key="4">
    <source>
        <dbReference type="Proteomes" id="UP001295684"/>
    </source>
</evidence>
<feature type="binding site" evidence="1">
    <location>
        <position position="293"/>
    </location>
    <ligand>
        <name>Zn(2+)</name>
        <dbReference type="ChEBI" id="CHEBI:29105"/>
    </ligand>
</feature>
<dbReference type="GO" id="GO:0005975">
    <property type="term" value="P:carbohydrate metabolic process"/>
    <property type="evidence" value="ECO:0007669"/>
    <property type="project" value="InterPro"/>
</dbReference>
<evidence type="ECO:0000313" key="3">
    <source>
        <dbReference type="EMBL" id="CAI2367935.1"/>
    </source>
</evidence>
<dbReference type="EMBL" id="CAMPGE010009061">
    <property type="protein sequence ID" value="CAI2367935.1"/>
    <property type="molecule type" value="Genomic_DNA"/>
</dbReference>
<dbReference type="Proteomes" id="UP001295684">
    <property type="component" value="Unassembled WGS sequence"/>
</dbReference>
<protein>
    <submittedName>
        <fullName evidence="3">Uncharacterized protein</fullName>
    </submittedName>
</protein>
<organism evidence="3 4">
    <name type="scientific">Euplotes crassus</name>
    <dbReference type="NCBI Taxonomy" id="5936"/>
    <lineage>
        <taxon>Eukaryota</taxon>
        <taxon>Sar</taxon>
        <taxon>Alveolata</taxon>
        <taxon>Ciliophora</taxon>
        <taxon>Intramacronucleata</taxon>
        <taxon>Spirotrichea</taxon>
        <taxon>Hypotrichia</taxon>
        <taxon>Euplotida</taxon>
        <taxon>Euplotidae</taxon>
        <taxon>Moneuplotes</taxon>
    </lineage>
</organism>
<dbReference type="AlphaFoldDB" id="A0AAD1UMV5"/>
<evidence type="ECO:0000256" key="1">
    <source>
        <dbReference type="PIRSR" id="PIRSR607822-1"/>
    </source>
</evidence>
<dbReference type="PANTHER" id="PTHR12736">
    <property type="entry name" value="LANC-LIKE PROTEIN"/>
    <property type="match status" value="1"/>
</dbReference>
<dbReference type="InterPro" id="IPR012341">
    <property type="entry name" value="6hp_glycosidase-like_sf"/>
</dbReference>
<dbReference type="SMART" id="SM01260">
    <property type="entry name" value="LANC_like"/>
    <property type="match status" value="1"/>
</dbReference>
<proteinExistence type="predicted"/>
<keyword evidence="1" id="KW-0862">Zinc</keyword>
<accession>A0AAD1UMV5</accession>
<comment type="caution">
    <text evidence="3">The sequence shown here is derived from an EMBL/GenBank/DDBJ whole genome shotgun (WGS) entry which is preliminary data.</text>
</comment>
<keyword evidence="2" id="KW-0812">Transmembrane</keyword>
<dbReference type="CDD" id="cd04794">
    <property type="entry name" value="euk_LANCL"/>
    <property type="match status" value="1"/>
</dbReference>
<feature type="transmembrane region" description="Helical" evidence="2">
    <location>
        <begin position="67"/>
        <end position="85"/>
    </location>
</feature>
<keyword evidence="1" id="KW-0479">Metal-binding</keyword>
<dbReference type="GO" id="GO:0046872">
    <property type="term" value="F:metal ion binding"/>
    <property type="evidence" value="ECO:0007669"/>
    <property type="project" value="UniProtKB-KW"/>
</dbReference>
<keyword evidence="4" id="KW-1185">Reference proteome</keyword>
<evidence type="ECO:0000256" key="2">
    <source>
        <dbReference type="SAM" id="Phobius"/>
    </source>
</evidence>
<keyword evidence="2" id="KW-1133">Transmembrane helix</keyword>
<feature type="binding site" evidence="1">
    <location>
        <position position="294"/>
    </location>
    <ligand>
        <name>Zn(2+)</name>
        <dbReference type="ChEBI" id="CHEBI:29105"/>
    </ligand>
</feature>
<dbReference type="Pfam" id="PF05147">
    <property type="entry name" value="LANC_like"/>
    <property type="match status" value="1"/>
</dbReference>
<reference evidence="3" key="1">
    <citation type="submission" date="2023-07" db="EMBL/GenBank/DDBJ databases">
        <authorList>
            <consortium name="AG Swart"/>
            <person name="Singh M."/>
            <person name="Singh A."/>
            <person name="Seah K."/>
            <person name="Emmerich C."/>
        </authorList>
    </citation>
    <scope>NUCLEOTIDE SEQUENCE</scope>
    <source>
        <strain evidence="3">DP1</strain>
    </source>
</reference>
<name>A0AAD1UMV5_EUPCR</name>
<dbReference type="PRINTS" id="PR01950">
    <property type="entry name" value="LANCSUPER"/>
</dbReference>
<sequence length="397" mass="45558">MITSQGDEFKDPGIYVGTGGLLLYFYKKIKYLQMMREDLEETKESFDICFETNLELWKHQKMSKKQIPSFFMGMPGILTIGYLFYHEFGNESRAYECLSHICNYAEMPLEESEILYGHAGLLYCLLLIKDNNPECAKVDKYIFQVTLELIQHGIDNFDELGVDQDKKTLYYDFPHRQGANYLGAAHGVMGIVYLVLKAFEFIPLQDIPQACFRVIKNTCNEIAGMQTEEGNFPMARESLVSDLVHFCHGAPGAIPFLLKCHEFYEDKKFLIAALKAGELVITKGILKKGNNLCHGISGNVYCLMNIYSHLREMYEGEGDPDADKDILKWKINAYKIAHATYIKNIQIRCVKYRDPTRKVRGIPDTVYSLMEGRMGCAVMYLDILTNEHNMKFPGYEI</sequence>
<gene>
    <name evidence="3" type="ORF">ECRASSUSDP1_LOCUS9224</name>
</gene>
<dbReference type="InterPro" id="IPR007822">
    <property type="entry name" value="LANC-like"/>
</dbReference>
<keyword evidence="2" id="KW-0472">Membrane</keyword>
<dbReference type="Gene3D" id="1.50.10.10">
    <property type="match status" value="1"/>
</dbReference>
<dbReference type="GO" id="GO:0031179">
    <property type="term" value="P:peptide modification"/>
    <property type="evidence" value="ECO:0007669"/>
    <property type="project" value="InterPro"/>
</dbReference>
<dbReference type="SUPFAM" id="SSF158745">
    <property type="entry name" value="LanC-like"/>
    <property type="match status" value="1"/>
</dbReference>
<dbReference type="PANTHER" id="PTHR12736:SF7">
    <property type="entry name" value="LANC-LIKE PROTEIN 3"/>
    <property type="match status" value="1"/>
</dbReference>
<dbReference type="GO" id="GO:0005886">
    <property type="term" value="C:plasma membrane"/>
    <property type="evidence" value="ECO:0007669"/>
    <property type="project" value="TreeGrafter"/>
</dbReference>
<feature type="binding site" evidence="1">
    <location>
        <position position="247"/>
    </location>
    <ligand>
        <name>Zn(2+)</name>
        <dbReference type="ChEBI" id="CHEBI:29105"/>
    </ligand>
</feature>